<proteinExistence type="predicted"/>
<feature type="compositionally biased region" description="Polar residues" evidence="1">
    <location>
        <begin position="1"/>
        <end position="15"/>
    </location>
</feature>
<dbReference type="Proteomes" id="UP000001861">
    <property type="component" value="Unassembled WGS sequence"/>
</dbReference>
<dbReference type="SUPFAM" id="SSF52047">
    <property type="entry name" value="RNI-like"/>
    <property type="match status" value="1"/>
</dbReference>
<name>A8NJW9_COPC7</name>
<keyword evidence="3" id="KW-1185">Reference proteome</keyword>
<evidence type="ECO:0000313" key="3">
    <source>
        <dbReference type="Proteomes" id="UP000001861"/>
    </source>
</evidence>
<reference evidence="2 3" key="1">
    <citation type="journal article" date="2010" name="Proc. Natl. Acad. Sci. U.S.A.">
        <title>Insights into evolution of multicellular fungi from the assembled chromosomes of the mushroom Coprinopsis cinerea (Coprinus cinereus).</title>
        <authorList>
            <person name="Stajich J.E."/>
            <person name="Wilke S.K."/>
            <person name="Ahren D."/>
            <person name="Au C.H."/>
            <person name="Birren B.W."/>
            <person name="Borodovsky M."/>
            <person name="Burns C."/>
            <person name="Canback B."/>
            <person name="Casselton L.A."/>
            <person name="Cheng C.K."/>
            <person name="Deng J."/>
            <person name="Dietrich F.S."/>
            <person name="Fargo D.C."/>
            <person name="Farman M.L."/>
            <person name="Gathman A.C."/>
            <person name="Goldberg J."/>
            <person name="Guigo R."/>
            <person name="Hoegger P.J."/>
            <person name="Hooker J.B."/>
            <person name="Huggins A."/>
            <person name="James T.Y."/>
            <person name="Kamada T."/>
            <person name="Kilaru S."/>
            <person name="Kodira C."/>
            <person name="Kues U."/>
            <person name="Kupfer D."/>
            <person name="Kwan H.S."/>
            <person name="Lomsadze A."/>
            <person name="Li W."/>
            <person name="Lilly W.W."/>
            <person name="Ma L.J."/>
            <person name="Mackey A.J."/>
            <person name="Manning G."/>
            <person name="Martin F."/>
            <person name="Muraguchi H."/>
            <person name="Natvig D.O."/>
            <person name="Palmerini H."/>
            <person name="Ramesh M.A."/>
            <person name="Rehmeyer C.J."/>
            <person name="Roe B.A."/>
            <person name="Shenoy N."/>
            <person name="Stanke M."/>
            <person name="Ter-Hovhannisyan V."/>
            <person name="Tunlid A."/>
            <person name="Velagapudi R."/>
            <person name="Vision T.J."/>
            <person name="Zeng Q."/>
            <person name="Zolan M.E."/>
            <person name="Pukkila P.J."/>
        </authorList>
    </citation>
    <scope>NUCLEOTIDE SEQUENCE [LARGE SCALE GENOMIC DNA]</scope>
    <source>
        <strain evidence="3">Okayama-7 / 130 / ATCC MYA-4618 / FGSC 9003</strain>
    </source>
</reference>
<accession>A8NJW9</accession>
<dbReference type="EMBL" id="AACS02000010">
    <property type="protein sequence ID" value="EAU87502.2"/>
    <property type="molecule type" value="Genomic_DNA"/>
</dbReference>
<gene>
    <name evidence="2" type="ORF">CC1G_11721</name>
</gene>
<dbReference type="RefSeq" id="XP_001834312.2">
    <property type="nucleotide sequence ID" value="XM_001834260.2"/>
</dbReference>
<dbReference type="eggNOG" id="ENOG502RBJS">
    <property type="taxonomic scope" value="Eukaryota"/>
</dbReference>
<evidence type="ECO:0000313" key="2">
    <source>
        <dbReference type="EMBL" id="EAU87502.2"/>
    </source>
</evidence>
<dbReference type="InParanoid" id="A8NJW9"/>
<dbReference type="GeneID" id="6010824"/>
<organism evidence="2 3">
    <name type="scientific">Coprinopsis cinerea (strain Okayama-7 / 130 / ATCC MYA-4618 / FGSC 9003)</name>
    <name type="common">Inky cap fungus</name>
    <name type="synonym">Hormographiella aspergillata</name>
    <dbReference type="NCBI Taxonomy" id="240176"/>
    <lineage>
        <taxon>Eukaryota</taxon>
        <taxon>Fungi</taxon>
        <taxon>Dikarya</taxon>
        <taxon>Basidiomycota</taxon>
        <taxon>Agaricomycotina</taxon>
        <taxon>Agaricomycetes</taxon>
        <taxon>Agaricomycetidae</taxon>
        <taxon>Agaricales</taxon>
        <taxon>Agaricineae</taxon>
        <taxon>Psathyrellaceae</taxon>
        <taxon>Coprinopsis</taxon>
    </lineage>
</organism>
<dbReference type="OrthoDB" id="3217549at2759"/>
<evidence type="ECO:0008006" key="4">
    <source>
        <dbReference type="Google" id="ProtNLM"/>
    </source>
</evidence>
<protein>
    <recommendedName>
        <fullName evidence="4">F-box domain-containing protein</fullName>
    </recommendedName>
</protein>
<dbReference type="OMA" id="CHLQSSE"/>
<dbReference type="HOGENOM" id="CLU_018544_11_0_1"/>
<sequence length="517" mass="58419">MSLQPTSASHGSTTEDVVMSENSDRSPQHPFLNASRHLWNWVFSNHTRALTFPINTCSREQTSPPHYPPETLQPMSRLHINALPVELLGEIFAQYTHSFLDGTPFVPEDHRRTRRRRKRELQMRFGRVSAHRTSSTNPILLGHVCGYWRALSLSMPELWSKICVTFPTTSDVPLLDMWLKRSGTSPLDLTIVHSQGRVKDDGIDDIVRLTCGQNHRWKHVTLILGEHVDHLFDAWAPSIPFPLLEGIDLQLSDWDEDIAVQLCRLMYRAPNLRRVRHNTWWKTPSVTSGIPWSVLEDVELKVLDADDLDVAFTQGLHLRSLTIHNLVGTVKRLPSDPSMLPHLGYLSIGSGDIHQILRKVELPALKELHLPEGLGGRHTSQTVPDILQEITRFSCRLEKLLVNLGHPADEDILITILQSPVMTDLKSLAIRSKATGKLLQFLTPSSSSSSPLSKLEHLILSKLYSNDGELKDMVQSHVGCSASRLRSVEVCFYTHSHAIDKTIEFPNIRMLLSTVYG</sequence>
<evidence type="ECO:0000256" key="1">
    <source>
        <dbReference type="SAM" id="MobiDB-lite"/>
    </source>
</evidence>
<dbReference type="AlphaFoldDB" id="A8NJW9"/>
<dbReference type="KEGG" id="cci:CC1G_11721"/>
<dbReference type="VEuPathDB" id="FungiDB:CC1G_11721"/>
<comment type="caution">
    <text evidence="2">The sequence shown here is derived from an EMBL/GenBank/DDBJ whole genome shotgun (WGS) entry which is preliminary data.</text>
</comment>
<feature type="region of interest" description="Disordered" evidence="1">
    <location>
        <begin position="1"/>
        <end position="29"/>
    </location>
</feature>